<dbReference type="InterPro" id="IPR042099">
    <property type="entry name" value="ANL_N_sf"/>
</dbReference>
<dbReference type="InterPro" id="IPR045851">
    <property type="entry name" value="AMP-bd_C_sf"/>
</dbReference>
<feature type="domain" description="AMP-dependent ligase C-terminal" evidence="3">
    <location>
        <begin position="335"/>
        <end position="436"/>
    </location>
</feature>
<dbReference type="InterPro" id="IPR011880">
    <property type="entry name" value="PA_CoA_ligase"/>
</dbReference>
<evidence type="ECO:0000259" key="3">
    <source>
        <dbReference type="Pfam" id="PF14535"/>
    </source>
</evidence>
<comment type="pathway">
    <text evidence="1">Aromatic compound metabolism; phenylacetate degradation.</text>
</comment>
<keyword evidence="5" id="KW-1185">Reference proteome</keyword>
<dbReference type="Proteomes" id="UP001519294">
    <property type="component" value="Unassembled WGS sequence"/>
</dbReference>
<comment type="caution">
    <text evidence="4">The sequence shown here is derived from an EMBL/GenBank/DDBJ whole genome shotgun (WGS) entry which is preliminary data.</text>
</comment>
<comment type="function">
    <text evidence="1">Catalyzes the activation of phenylacetic acid (PA) to phenylacetyl-CoA (PA-CoA).</text>
</comment>
<organism evidence="4 5">
    <name type="scientific">Virgibacillus alimentarius</name>
    <dbReference type="NCBI Taxonomy" id="698769"/>
    <lineage>
        <taxon>Bacteria</taxon>
        <taxon>Bacillati</taxon>
        <taxon>Bacillota</taxon>
        <taxon>Bacilli</taxon>
        <taxon>Bacillales</taxon>
        <taxon>Bacillaceae</taxon>
        <taxon>Virgibacillus</taxon>
    </lineage>
</organism>
<dbReference type="Pfam" id="PF00501">
    <property type="entry name" value="AMP-binding"/>
    <property type="match status" value="1"/>
</dbReference>
<accession>A0ABS4SA06</accession>
<dbReference type="GO" id="GO:0047475">
    <property type="term" value="F:phenylacetate-CoA ligase activity"/>
    <property type="evidence" value="ECO:0007669"/>
    <property type="project" value="UniProtKB-EC"/>
</dbReference>
<dbReference type="InterPro" id="IPR051414">
    <property type="entry name" value="Adenylate-forming_Reductase"/>
</dbReference>
<keyword evidence="1" id="KW-0547">Nucleotide-binding</keyword>
<dbReference type="Gene3D" id="3.40.50.12780">
    <property type="entry name" value="N-terminal domain of ligase-like"/>
    <property type="match status" value="1"/>
</dbReference>
<comment type="catalytic activity">
    <reaction evidence="1">
        <text>2-phenylacetate + ATP + CoA = phenylacetyl-CoA + AMP + diphosphate</text>
        <dbReference type="Rhea" id="RHEA:20956"/>
        <dbReference type="ChEBI" id="CHEBI:18401"/>
        <dbReference type="ChEBI" id="CHEBI:30616"/>
        <dbReference type="ChEBI" id="CHEBI:33019"/>
        <dbReference type="ChEBI" id="CHEBI:57287"/>
        <dbReference type="ChEBI" id="CHEBI:57390"/>
        <dbReference type="ChEBI" id="CHEBI:456215"/>
        <dbReference type="EC" id="6.2.1.30"/>
    </reaction>
</comment>
<dbReference type="Gene3D" id="3.30.300.30">
    <property type="match status" value="1"/>
</dbReference>
<dbReference type="CDD" id="cd05913">
    <property type="entry name" value="PaaK"/>
    <property type="match status" value="1"/>
</dbReference>
<gene>
    <name evidence="4" type="ORF">J2Z81_002325</name>
</gene>
<dbReference type="EC" id="6.2.1.30" evidence="1"/>
<reference evidence="4 5" key="1">
    <citation type="submission" date="2021-03" db="EMBL/GenBank/DDBJ databases">
        <title>Genomic Encyclopedia of Type Strains, Phase IV (KMG-IV): sequencing the most valuable type-strain genomes for metagenomic binning, comparative biology and taxonomic classification.</title>
        <authorList>
            <person name="Goeker M."/>
        </authorList>
    </citation>
    <scope>NUCLEOTIDE SEQUENCE [LARGE SCALE GENOMIC DNA]</scope>
    <source>
        <strain evidence="4 5">DSM 25790</strain>
    </source>
</reference>
<name>A0ABS4SA06_9BACI</name>
<keyword evidence="1 4" id="KW-0436">Ligase</keyword>
<protein>
    <recommendedName>
        <fullName evidence="1">Phenylacetate-coenzyme A ligase</fullName>
        <ecNumber evidence="1">6.2.1.30</ecNumber>
    </recommendedName>
    <alternativeName>
        <fullName evidence="1">Phenylacetyl-CoA ligase</fullName>
    </alternativeName>
</protein>
<evidence type="ECO:0000259" key="2">
    <source>
        <dbReference type="Pfam" id="PF00501"/>
    </source>
</evidence>
<dbReference type="InterPro" id="IPR000873">
    <property type="entry name" value="AMP-dep_synth/lig_dom"/>
</dbReference>
<dbReference type="InterPro" id="IPR028154">
    <property type="entry name" value="AMP-dep_Lig_C"/>
</dbReference>
<comment type="similarity">
    <text evidence="1">Belongs to the phenylacetyl-CoA ligase family.</text>
</comment>
<dbReference type="PANTHER" id="PTHR43439:SF1">
    <property type="entry name" value="PHENYLACETATE-COENZYME A LIGASE"/>
    <property type="match status" value="1"/>
</dbReference>
<dbReference type="PANTHER" id="PTHR43439">
    <property type="entry name" value="PHENYLACETATE-COENZYME A LIGASE"/>
    <property type="match status" value="1"/>
</dbReference>
<evidence type="ECO:0000313" key="4">
    <source>
        <dbReference type="EMBL" id="MBP2258342.1"/>
    </source>
</evidence>
<dbReference type="EMBL" id="JAGIKX010000024">
    <property type="protein sequence ID" value="MBP2258342.1"/>
    <property type="molecule type" value="Genomic_DNA"/>
</dbReference>
<dbReference type="PIRSF" id="PIRSF006444">
    <property type="entry name" value="PaaK"/>
    <property type="match status" value="1"/>
</dbReference>
<dbReference type="SUPFAM" id="SSF56801">
    <property type="entry name" value="Acetyl-CoA synthetase-like"/>
    <property type="match status" value="1"/>
</dbReference>
<proteinExistence type="inferred from homology"/>
<dbReference type="Pfam" id="PF14535">
    <property type="entry name" value="AMP-binding_C_2"/>
    <property type="match status" value="1"/>
</dbReference>
<feature type="domain" description="AMP-dependent synthetase/ligase" evidence="2">
    <location>
        <begin position="80"/>
        <end position="286"/>
    </location>
</feature>
<evidence type="ECO:0000256" key="1">
    <source>
        <dbReference type="PIRNR" id="PIRNR006444"/>
    </source>
</evidence>
<sequence>MIFNEKLETLERSQMEELQLNELQKTVERAYNHVAFYKDKFDELGITPKDIQSLEDVRKLPFTIKKDLRANYPYGLFASPMEDIIRLHASSGTSGKPTVVGYTRNDIDNWGEIVARSITAAGGGKGDIMHNAYGYGLFTGGLGLHTGGEKLGIATVPVSGGNTHRQIMLIEDFQPRVICSTPTYALHIAEVMEEQGKDPRETSLKYGIFGSEPWSEEMRKTLEDTFDIKAVDIYGISEVVGPGVAIECHEEQNGLHIQEDHFFVEVIDPDTLEPLPDGEEGELVFTSLTKEALPVIRYRTGDLASITREKCKCGRTTVRMSRIKGRLDDMIIVRGVNVFPSEMERSLLQVSDLAPHYQVYLKRNGTMDTVELHVELTEDCYLECSQDLGHNNVDKLKKQIKTLIKEECLVSIDVNIKAPKSIPRSEGKAVRVVDERNKAVLS</sequence>
<evidence type="ECO:0000313" key="5">
    <source>
        <dbReference type="Proteomes" id="UP001519294"/>
    </source>
</evidence>